<dbReference type="Pfam" id="PF15508">
    <property type="entry name" value="NAAA-beta"/>
    <property type="match status" value="1"/>
</dbReference>
<dbReference type="EC" id="3.5.1.23" evidence="1"/>
<dbReference type="PANTHER" id="PTHR28583">
    <property type="entry name" value="ACID AMIDASE"/>
    <property type="match status" value="1"/>
</dbReference>
<comment type="caution">
    <text evidence="3">The sequence shown here is derived from an EMBL/GenBank/DDBJ whole genome shotgun (WGS) entry which is preliminary data.</text>
</comment>
<accession>A0ABR3JD39</accession>
<feature type="domain" description="Acid ceramidase N-terminal" evidence="2">
    <location>
        <begin position="9"/>
        <end position="64"/>
    </location>
</feature>
<sequence>MSSTGNHSPPAYQIDLSLPPRERHRHIVVAFKRQLQALIPLYEEILSQTPAPSLCAFLSKHLLRVVHSSEETEEILGISEASGVPRHLVVAYNTFLDLFAGCVSGGVEVGDAGASGKTTGVIHFRGLDWDMEALRDLLICVEFVRKGEVVARTITYAGYTGILTGVRKGLSMSLNYRARFNSPSSTFAHRRHQIALLLGLRPSVASYLRSLLLSPGPATALSSLAESLPSFHTSPCYLTFCSSESVILFEKDLKQAIIRTDSRVGSHAAKGQDEELIVVTNHDVAMQSWSKERWDSALNSGSLRVSGMHDLVKDSVARKSTVLEMWRRAIDSTEGSAKTMEGQQASKPLRLEDVRAWLKQPPVLDESTHFSCIMDPGMEGGGILWSCSYPGASVL</sequence>
<dbReference type="EMBL" id="JASNQZ010000008">
    <property type="protein sequence ID" value="KAL0953338.1"/>
    <property type="molecule type" value="Genomic_DNA"/>
</dbReference>
<dbReference type="PANTHER" id="PTHR28583:SF1">
    <property type="entry name" value="ACID CERAMIDASE"/>
    <property type="match status" value="1"/>
</dbReference>
<dbReference type="InterPro" id="IPR029130">
    <property type="entry name" value="Acid_ceramidase_N"/>
</dbReference>
<dbReference type="Gene3D" id="3.60.60.10">
    <property type="entry name" value="Penicillin V Acylase, Chain A"/>
    <property type="match status" value="1"/>
</dbReference>
<gene>
    <name evidence="3" type="ORF">HGRIS_004583</name>
</gene>
<reference evidence="4" key="1">
    <citation type="submission" date="2024-06" db="EMBL/GenBank/DDBJ databases">
        <title>Multi-omics analyses provide insights into the biosynthesis of the anticancer antibiotic pleurotin in Hohenbuehelia grisea.</title>
        <authorList>
            <person name="Weaver J.A."/>
            <person name="Alberti F."/>
        </authorList>
    </citation>
    <scope>NUCLEOTIDE SEQUENCE [LARGE SCALE GENOMIC DNA]</scope>
    <source>
        <strain evidence="4">T-177</strain>
    </source>
</reference>
<evidence type="ECO:0000259" key="2">
    <source>
        <dbReference type="Pfam" id="PF15508"/>
    </source>
</evidence>
<dbReference type="Proteomes" id="UP001556367">
    <property type="component" value="Unassembled WGS sequence"/>
</dbReference>
<evidence type="ECO:0000313" key="4">
    <source>
        <dbReference type="Proteomes" id="UP001556367"/>
    </source>
</evidence>
<proteinExistence type="predicted"/>
<evidence type="ECO:0000313" key="3">
    <source>
        <dbReference type="EMBL" id="KAL0953338.1"/>
    </source>
</evidence>
<name>A0ABR3JD39_9AGAR</name>
<keyword evidence="4" id="KW-1185">Reference proteome</keyword>
<organism evidence="3 4">
    <name type="scientific">Hohenbuehelia grisea</name>
    <dbReference type="NCBI Taxonomy" id="104357"/>
    <lineage>
        <taxon>Eukaryota</taxon>
        <taxon>Fungi</taxon>
        <taxon>Dikarya</taxon>
        <taxon>Basidiomycota</taxon>
        <taxon>Agaricomycotina</taxon>
        <taxon>Agaricomycetes</taxon>
        <taxon>Agaricomycetidae</taxon>
        <taxon>Agaricales</taxon>
        <taxon>Pleurotineae</taxon>
        <taxon>Pleurotaceae</taxon>
        <taxon>Hohenbuehelia</taxon>
    </lineage>
</organism>
<evidence type="ECO:0000256" key="1">
    <source>
        <dbReference type="ARBA" id="ARBA00011891"/>
    </source>
</evidence>
<protein>
    <recommendedName>
        <fullName evidence="1">ceramidase</fullName>
        <ecNumber evidence="1">3.5.1.23</ecNumber>
    </recommendedName>
</protein>